<keyword evidence="3 5" id="KW-1133">Transmembrane helix</keyword>
<dbReference type="Pfam" id="PF02656">
    <property type="entry name" value="DUF202"/>
    <property type="match status" value="1"/>
</dbReference>
<reference evidence="7 8" key="1">
    <citation type="submission" date="2016-10" db="EMBL/GenBank/DDBJ databases">
        <authorList>
            <person name="Cai Z."/>
        </authorList>
    </citation>
    <scope>NUCLEOTIDE SEQUENCE [LARGE SCALE GENOMIC DNA]</scope>
</reference>
<proteinExistence type="predicted"/>
<evidence type="ECO:0000313" key="8">
    <source>
        <dbReference type="Proteomes" id="UP000256970"/>
    </source>
</evidence>
<protein>
    <recommendedName>
        <fullName evidence="6">DUF202 domain-containing protein</fullName>
    </recommendedName>
</protein>
<dbReference type="EMBL" id="FNXT01000265">
    <property type="protein sequence ID" value="SZX62811.1"/>
    <property type="molecule type" value="Genomic_DNA"/>
</dbReference>
<sequence>MPAETIRRTEAKAYFANERTFLHWMNVSVTIGSISAALSGVAGHAHRSWGDDYTSSALYVRVLSMFMLATSIMIAVWSGYNFNNRANMLTLKLDGPYDSKVLPAVLAVTLVASLMVVFSGAVMRLHSDS</sequence>
<dbReference type="PANTHER" id="PTHR46140">
    <property type="entry name" value="VACUOLAR TRANSPORTER CHAPERONE 1-RELATED"/>
    <property type="match status" value="1"/>
</dbReference>
<feature type="transmembrane region" description="Helical" evidence="5">
    <location>
        <begin position="101"/>
        <end position="123"/>
    </location>
</feature>
<feature type="transmembrane region" description="Helical" evidence="5">
    <location>
        <begin position="21"/>
        <end position="46"/>
    </location>
</feature>
<name>A0A383VCB5_TETOB</name>
<accession>A0A383VCB5</accession>
<dbReference type="Proteomes" id="UP000256970">
    <property type="component" value="Unassembled WGS sequence"/>
</dbReference>
<evidence type="ECO:0000256" key="2">
    <source>
        <dbReference type="ARBA" id="ARBA00022692"/>
    </source>
</evidence>
<evidence type="ECO:0000259" key="6">
    <source>
        <dbReference type="Pfam" id="PF02656"/>
    </source>
</evidence>
<dbReference type="GO" id="GO:0012505">
    <property type="term" value="C:endomembrane system"/>
    <property type="evidence" value="ECO:0007669"/>
    <property type="project" value="UniProtKB-SubCell"/>
</dbReference>
<evidence type="ECO:0000313" key="7">
    <source>
        <dbReference type="EMBL" id="SZX62811.1"/>
    </source>
</evidence>
<evidence type="ECO:0000256" key="5">
    <source>
        <dbReference type="SAM" id="Phobius"/>
    </source>
</evidence>
<dbReference type="PANTHER" id="PTHR46140:SF1">
    <property type="entry name" value="VACUOLAR TRANSPORTER CHAPERONE COMPLEX SUBUNIT 4-RELATED"/>
    <property type="match status" value="1"/>
</dbReference>
<keyword evidence="4 5" id="KW-0472">Membrane</keyword>
<dbReference type="InterPro" id="IPR003807">
    <property type="entry name" value="DUF202"/>
</dbReference>
<dbReference type="InterPro" id="IPR051572">
    <property type="entry name" value="VTC_Complex_Subunit"/>
</dbReference>
<evidence type="ECO:0000256" key="4">
    <source>
        <dbReference type="ARBA" id="ARBA00023136"/>
    </source>
</evidence>
<evidence type="ECO:0000256" key="3">
    <source>
        <dbReference type="ARBA" id="ARBA00022989"/>
    </source>
</evidence>
<feature type="transmembrane region" description="Helical" evidence="5">
    <location>
        <begin position="58"/>
        <end position="80"/>
    </location>
</feature>
<comment type="subcellular location">
    <subcellularLocation>
        <location evidence="1">Endomembrane system</location>
        <topology evidence="1">Multi-pass membrane protein</topology>
    </subcellularLocation>
</comment>
<feature type="domain" description="DUF202" evidence="6">
    <location>
        <begin position="13"/>
        <end position="87"/>
    </location>
</feature>
<evidence type="ECO:0000256" key="1">
    <source>
        <dbReference type="ARBA" id="ARBA00004127"/>
    </source>
</evidence>
<dbReference type="AlphaFoldDB" id="A0A383VCB5"/>
<organism evidence="7 8">
    <name type="scientific">Tetradesmus obliquus</name>
    <name type="common">Green alga</name>
    <name type="synonym">Acutodesmus obliquus</name>
    <dbReference type="NCBI Taxonomy" id="3088"/>
    <lineage>
        <taxon>Eukaryota</taxon>
        <taxon>Viridiplantae</taxon>
        <taxon>Chlorophyta</taxon>
        <taxon>core chlorophytes</taxon>
        <taxon>Chlorophyceae</taxon>
        <taxon>CS clade</taxon>
        <taxon>Sphaeropleales</taxon>
        <taxon>Scenedesmaceae</taxon>
        <taxon>Tetradesmus</taxon>
    </lineage>
</organism>
<gene>
    <name evidence="7" type="ORF">BQ4739_LOCUS3393</name>
</gene>
<keyword evidence="8" id="KW-1185">Reference proteome</keyword>
<keyword evidence="2 5" id="KW-0812">Transmembrane</keyword>